<dbReference type="Proteomes" id="UP000701698">
    <property type="component" value="Unassembled WGS sequence"/>
</dbReference>
<gene>
    <name evidence="1" type="ORF">KC571_03910</name>
</gene>
<reference evidence="1" key="1">
    <citation type="submission" date="2020-04" db="EMBL/GenBank/DDBJ databases">
        <authorList>
            <person name="Zhang T."/>
        </authorList>
    </citation>
    <scope>NUCLEOTIDE SEQUENCE</scope>
    <source>
        <strain evidence="1">HKST-UBA01</strain>
    </source>
</reference>
<proteinExistence type="predicted"/>
<protein>
    <submittedName>
        <fullName evidence="1">L-tyrosine/L-tryptophan isonitrile synthase family protein</fullName>
    </submittedName>
</protein>
<evidence type="ECO:0000313" key="1">
    <source>
        <dbReference type="EMBL" id="MCA9390524.1"/>
    </source>
</evidence>
<dbReference type="PANTHER" id="PTHR37285:SF5">
    <property type="entry name" value="SPORE WALL MATURATION PROTEIN DIT1"/>
    <property type="match status" value="1"/>
</dbReference>
<dbReference type="PANTHER" id="PTHR37285">
    <property type="entry name" value="SPORE WALL MATURATION PROTEIN DIT1"/>
    <property type="match status" value="1"/>
</dbReference>
<reference evidence="1" key="2">
    <citation type="journal article" date="2021" name="Microbiome">
        <title>Successional dynamics and alternative stable states in a saline activated sludge microbial community over 9 years.</title>
        <authorList>
            <person name="Wang Y."/>
            <person name="Ye J."/>
            <person name="Ju F."/>
            <person name="Liu L."/>
            <person name="Boyd J.A."/>
            <person name="Deng Y."/>
            <person name="Parks D.H."/>
            <person name="Jiang X."/>
            <person name="Yin X."/>
            <person name="Woodcroft B.J."/>
            <person name="Tyson G.W."/>
            <person name="Hugenholtz P."/>
            <person name="Polz M.F."/>
            <person name="Zhang T."/>
        </authorList>
    </citation>
    <scope>NUCLEOTIDE SEQUENCE</scope>
    <source>
        <strain evidence="1">HKST-UBA01</strain>
    </source>
</reference>
<comment type="caution">
    <text evidence="1">The sequence shown here is derived from an EMBL/GenBank/DDBJ whole genome shotgun (WGS) entry which is preliminary data.</text>
</comment>
<evidence type="ECO:0000313" key="2">
    <source>
        <dbReference type="Proteomes" id="UP000701698"/>
    </source>
</evidence>
<name>A0A955LHJ0_UNCKA</name>
<organism evidence="1 2">
    <name type="scientific">candidate division WWE3 bacterium</name>
    <dbReference type="NCBI Taxonomy" id="2053526"/>
    <lineage>
        <taxon>Bacteria</taxon>
        <taxon>Katanobacteria</taxon>
    </lineage>
</organism>
<dbReference type="InterPro" id="IPR007817">
    <property type="entry name" value="Isocyanide_synthase_DIT1"/>
</dbReference>
<dbReference type="EMBL" id="JAGQKX010000119">
    <property type="protein sequence ID" value="MCA9390524.1"/>
    <property type="molecule type" value="Genomic_DNA"/>
</dbReference>
<accession>A0A955LHJ0</accession>
<dbReference type="AlphaFoldDB" id="A0A955LHJ0"/>
<sequence length="380" mass="43944">MATTVKANPYVFPYVPFKDLSQKHISDNITSHETITWDELRSLVSKIESPTPNILGETMADKILSVYLDENYRFGPEENVENNRDKWTTKLNFFIDQNKPIEFTILGFPFKIPVPLKTNRLLPDMGEILALHRLQTVMGFVSSIYGPGAHVTLFTEGAFGQFTGVSKENWDAYREFLEQAIKELHFDKVIISDLYEMEASVDNFSELHQQKVASLKELYEKQDEAFLKKYEGTFSSVYRIVNPDTEDTEVLMDVYNDDLSDEDISPEALQVRKDIRTKTHESIFNYHAYLMVRDDLDYLQQVIPNSLTMSVSPKETRLGVIPTRKDIDKLPYHSVPVFSSETQLFTQEYLIDIIRDDSHTYTAVHLEGDTDPNPFFYQLN</sequence>
<dbReference type="Pfam" id="PF05141">
    <property type="entry name" value="DIT1_PvcA"/>
    <property type="match status" value="1"/>
</dbReference>